<dbReference type="InterPro" id="IPR036388">
    <property type="entry name" value="WH-like_DNA-bd_sf"/>
</dbReference>
<dbReference type="GO" id="GO:0032993">
    <property type="term" value="C:protein-DNA complex"/>
    <property type="evidence" value="ECO:0007669"/>
    <property type="project" value="TreeGrafter"/>
</dbReference>
<feature type="domain" description="HTH lysR-type" evidence="6">
    <location>
        <begin position="1"/>
        <end position="58"/>
    </location>
</feature>
<dbReference type="Proteomes" id="UP000077519">
    <property type="component" value="Unassembled WGS sequence"/>
</dbReference>
<organism evidence="7 8">
    <name type="scientific">Rhodococcoides kyotonense</name>
    <dbReference type="NCBI Taxonomy" id="398843"/>
    <lineage>
        <taxon>Bacteria</taxon>
        <taxon>Bacillati</taxon>
        <taxon>Actinomycetota</taxon>
        <taxon>Actinomycetes</taxon>
        <taxon>Mycobacteriales</taxon>
        <taxon>Nocardiaceae</taxon>
        <taxon>Rhodococcoides</taxon>
    </lineage>
</organism>
<dbReference type="SUPFAM" id="SSF53850">
    <property type="entry name" value="Periplasmic binding protein-like II"/>
    <property type="match status" value="1"/>
</dbReference>
<keyword evidence="8" id="KW-1185">Reference proteome</keyword>
<dbReference type="GO" id="GO:0003700">
    <property type="term" value="F:DNA-binding transcription factor activity"/>
    <property type="evidence" value="ECO:0007669"/>
    <property type="project" value="InterPro"/>
</dbReference>
<dbReference type="InterPro" id="IPR036390">
    <property type="entry name" value="WH_DNA-bd_sf"/>
</dbReference>
<keyword evidence="5" id="KW-0804">Transcription</keyword>
<evidence type="ECO:0000256" key="2">
    <source>
        <dbReference type="ARBA" id="ARBA00023015"/>
    </source>
</evidence>
<dbReference type="SUPFAM" id="SSF46785">
    <property type="entry name" value="Winged helix' DNA-binding domain"/>
    <property type="match status" value="1"/>
</dbReference>
<dbReference type="AlphaFoldDB" id="A0A177YK69"/>
<gene>
    <name evidence="7" type="ORF">A3K89_19070</name>
</gene>
<comment type="similarity">
    <text evidence="1">Belongs to the LysR transcriptional regulatory family.</text>
</comment>
<reference evidence="7 8" key="1">
    <citation type="submission" date="2016-03" db="EMBL/GenBank/DDBJ databases">
        <title>Genome sequence of Rhodococcus kyotonensis KB10.</title>
        <authorList>
            <person name="Jeong H."/>
            <person name="Hong C.E."/>
            <person name="Jo S.H."/>
            <person name="Park J.M."/>
        </authorList>
    </citation>
    <scope>NUCLEOTIDE SEQUENCE [LARGE SCALE GENOMIC DNA]</scope>
    <source>
        <strain evidence="7 8">KB10</strain>
    </source>
</reference>
<dbReference type="Gene3D" id="1.10.10.10">
    <property type="entry name" value="Winged helix-like DNA-binding domain superfamily/Winged helix DNA-binding domain"/>
    <property type="match status" value="1"/>
</dbReference>
<dbReference type="PANTHER" id="PTHR30346:SF30">
    <property type="entry name" value="SMALL NEUTRAL PROTEASE REGULATORY PROTEIN"/>
    <property type="match status" value="1"/>
</dbReference>
<evidence type="ECO:0000313" key="7">
    <source>
        <dbReference type="EMBL" id="OAK55680.1"/>
    </source>
</evidence>
<dbReference type="Pfam" id="PF00126">
    <property type="entry name" value="HTH_1"/>
    <property type="match status" value="1"/>
</dbReference>
<evidence type="ECO:0000259" key="6">
    <source>
        <dbReference type="PROSITE" id="PS50931"/>
    </source>
</evidence>
<protein>
    <recommendedName>
        <fullName evidence="6">HTH lysR-type domain-containing protein</fullName>
    </recommendedName>
</protein>
<name>A0A177YK69_9NOCA</name>
<evidence type="ECO:0000256" key="4">
    <source>
        <dbReference type="ARBA" id="ARBA00023159"/>
    </source>
</evidence>
<dbReference type="GO" id="GO:0003677">
    <property type="term" value="F:DNA binding"/>
    <property type="evidence" value="ECO:0007669"/>
    <property type="project" value="UniProtKB-KW"/>
</dbReference>
<dbReference type="InterPro" id="IPR005119">
    <property type="entry name" value="LysR_subst-bd"/>
</dbReference>
<dbReference type="EMBL" id="LVHI01000008">
    <property type="protein sequence ID" value="OAK55680.1"/>
    <property type="molecule type" value="Genomic_DNA"/>
</dbReference>
<dbReference type="PRINTS" id="PR00039">
    <property type="entry name" value="HTHLYSR"/>
</dbReference>
<keyword evidence="2" id="KW-0805">Transcription regulation</keyword>
<proteinExistence type="inferred from homology"/>
<accession>A0A177YK69</accession>
<evidence type="ECO:0000256" key="1">
    <source>
        <dbReference type="ARBA" id="ARBA00009437"/>
    </source>
</evidence>
<evidence type="ECO:0000313" key="8">
    <source>
        <dbReference type="Proteomes" id="UP000077519"/>
    </source>
</evidence>
<dbReference type="FunFam" id="1.10.10.10:FF:000001">
    <property type="entry name" value="LysR family transcriptional regulator"/>
    <property type="match status" value="1"/>
</dbReference>
<dbReference type="Pfam" id="PF03466">
    <property type="entry name" value="LysR_substrate"/>
    <property type="match status" value="1"/>
</dbReference>
<dbReference type="PROSITE" id="PS50931">
    <property type="entry name" value="HTH_LYSR"/>
    <property type="match status" value="1"/>
</dbReference>
<sequence length="300" mass="32469">MDERQLEYFVGVAEELNFTRAAGRMSVVQSTVSASVRALEKDLATQLLDRTGKQVRLTEAGRAFLPEAKAALVVLDRARAVVRETDTGLRGALRVGTLSGMTALDTPGLARQFSQLHPHVNFYLETSPSGSSGLLDKIRDATLDVGFVSIVRPSDFVGVESRPLRTLPLRVLLSPGHPLSDRASVRLSDIASDPFVEMPRGFGIRTLVDDEFRRLGQVRNIAVQVADLTTIPDFVAAGLGTAIVPDLTRSSHLRLTSVALTGSDLLWTLSAAWRAGTPPSRAAQAVLALAPQFLSEQWVY</sequence>
<keyword evidence="4" id="KW-0010">Activator</keyword>
<evidence type="ECO:0000256" key="3">
    <source>
        <dbReference type="ARBA" id="ARBA00023125"/>
    </source>
</evidence>
<dbReference type="RefSeq" id="WP_068423369.1">
    <property type="nucleotide sequence ID" value="NZ_LVHI01000008.1"/>
</dbReference>
<keyword evidence="3" id="KW-0238">DNA-binding</keyword>
<dbReference type="InterPro" id="IPR000847">
    <property type="entry name" value="LysR_HTH_N"/>
</dbReference>
<evidence type="ECO:0000256" key="5">
    <source>
        <dbReference type="ARBA" id="ARBA00023163"/>
    </source>
</evidence>
<comment type="caution">
    <text evidence="7">The sequence shown here is derived from an EMBL/GenBank/DDBJ whole genome shotgun (WGS) entry which is preliminary data.</text>
</comment>
<dbReference type="PANTHER" id="PTHR30346">
    <property type="entry name" value="TRANSCRIPTIONAL DUAL REGULATOR HCAR-RELATED"/>
    <property type="match status" value="1"/>
</dbReference>
<dbReference type="Gene3D" id="3.40.190.290">
    <property type="match status" value="1"/>
</dbReference>